<dbReference type="PANTHER" id="PTHR33745">
    <property type="entry name" value="RSBT ANTAGONIST PROTEIN RSBS-RELATED"/>
    <property type="match status" value="1"/>
</dbReference>
<gene>
    <name evidence="6" type="ORF">CAP_4350</name>
</gene>
<dbReference type="PROSITE" id="PS50113">
    <property type="entry name" value="PAC"/>
    <property type="match status" value="1"/>
</dbReference>
<feature type="domain" description="PAC" evidence="4">
    <location>
        <begin position="118"/>
        <end position="170"/>
    </location>
</feature>
<dbReference type="InterPro" id="IPR036513">
    <property type="entry name" value="STAS_dom_sf"/>
</dbReference>
<evidence type="ECO:0000313" key="7">
    <source>
        <dbReference type="Proteomes" id="UP000019678"/>
    </source>
</evidence>
<accession>A0A017T638</accession>
<sequence length="446" mass="48998">MSNVAGLKAEVEALTRRVEELGRRNEELGRRNEELTRELTGCREREVRYRGILDAQHEFICRFTPDGRLSYVNDAYCQYFGRTRESLLGNTFSPVLLEEDRAYVGERMESLGKDNPFVLTELPIIRPDGQRVWQRWANYVIFDEAGEVVELQGVGANITEGREAEAAMRRQNEQLERAAVERAAQLRNFYTLTESVPDAVALIDDQGSIHYANPACVRLAEAGASPVGKRVAEMFPEVQAVFEEAVREAKSAGVWQSELLLLSEERGQLAVCMTLVKIEGPAGLDGSLGMVLRDVSAERKAEAERAALQAKVIASQDAMIRELSTPLLPLAEQVLALPLIGVIDNRRAAVVLDTLLNGVVEHQASTVLIDVTGVGIMDSHVADVLMRTAKAVRLLGAEVVLTGIQPHVAQTLVTLGVDVGAMVTLRSLKDGIAFAMRRKRELSTGA</sequence>
<feature type="domain" description="STAS" evidence="5">
    <location>
        <begin position="324"/>
        <end position="435"/>
    </location>
</feature>
<dbReference type="eggNOG" id="COG1366">
    <property type="taxonomic scope" value="Bacteria"/>
</dbReference>
<feature type="coiled-coil region" evidence="2">
    <location>
        <begin position="4"/>
        <end position="45"/>
    </location>
</feature>
<dbReference type="OrthoDB" id="5421862at2"/>
<dbReference type="SMART" id="SM00091">
    <property type="entry name" value="PAS"/>
    <property type="match status" value="2"/>
</dbReference>
<dbReference type="InterPro" id="IPR000014">
    <property type="entry name" value="PAS"/>
</dbReference>
<dbReference type="Gene3D" id="3.30.750.24">
    <property type="entry name" value="STAS domain"/>
    <property type="match status" value="1"/>
</dbReference>
<dbReference type="CDD" id="cd07041">
    <property type="entry name" value="STAS_RsbR_RsbS_like"/>
    <property type="match status" value="1"/>
</dbReference>
<dbReference type="SUPFAM" id="SSF52091">
    <property type="entry name" value="SpoIIaa-like"/>
    <property type="match status" value="1"/>
</dbReference>
<dbReference type="AlphaFoldDB" id="A0A017T638"/>
<organism evidence="6 7">
    <name type="scientific">Chondromyces apiculatus DSM 436</name>
    <dbReference type="NCBI Taxonomy" id="1192034"/>
    <lineage>
        <taxon>Bacteria</taxon>
        <taxon>Pseudomonadati</taxon>
        <taxon>Myxococcota</taxon>
        <taxon>Polyangia</taxon>
        <taxon>Polyangiales</taxon>
        <taxon>Polyangiaceae</taxon>
        <taxon>Chondromyces</taxon>
    </lineage>
</organism>
<dbReference type="NCBIfam" id="TIGR00229">
    <property type="entry name" value="sensory_box"/>
    <property type="match status" value="1"/>
</dbReference>
<dbReference type="EMBL" id="ASRX01000031">
    <property type="protein sequence ID" value="EYF04674.1"/>
    <property type="molecule type" value="Genomic_DNA"/>
</dbReference>
<protein>
    <submittedName>
        <fullName evidence="6">Anti-sigma-factor antagonist</fullName>
    </submittedName>
</protein>
<dbReference type="Pfam" id="PF01740">
    <property type="entry name" value="STAS"/>
    <property type="match status" value="1"/>
</dbReference>
<reference evidence="6 7" key="1">
    <citation type="submission" date="2013-05" db="EMBL/GenBank/DDBJ databases">
        <title>Genome assembly of Chondromyces apiculatus DSM 436.</title>
        <authorList>
            <person name="Sharma G."/>
            <person name="Khatri I."/>
            <person name="Kaur C."/>
            <person name="Mayilraj S."/>
            <person name="Subramanian S."/>
        </authorList>
    </citation>
    <scope>NUCLEOTIDE SEQUENCE [LARGE SCALE GENOMIC DNA]</scope>
    <source>
        <strain evidence="6 7">DSM 436</strain>
    </source>
</reference>
<keyword evidence="1" id="KW-0597">Phosphoprotein</keyword>
<keyword evidence="7" id="KW-1185">Reference proteome</keyword>
<dbReference type="RefSeq" id="WP_052375603.1">
    <property type="nucleotide sequence ID" value="NZ_ASRX01000031.1"/>
</dbReference>
<dbReference type="Pfam" id="PF08448">
    <property type="entry name" value="PAS_4"/>
    <property type="match status" value="2"/>
</dbReference>
<keyword evidence="2" id="KW-0175">Coiled coil</keyword>
<dbReference type="CDD" id="cd00130">
    <property type="entry name" value="PAS"/>
    <property type="match status" value="2"/>
</dbReference>
<dbReference type="InterPro" id="IPR013656">
    <property type="entry name" value="PAS_4"/>
</dbReference>
<dbReference type="PROSITE" id="PS50112">
    <property type="entry name" value="PAS"/>
    <property type="match status" value="1"/>
</dbReference>
<proteinExistence type="predicted"/>
<evidence type="ECO:0000256" key="1">
    <source>
        <dbReference type="ARBA" id="ARBA00022553"/>
    </source>
</evidence>
<evidence type="ECO:0000313" key="6">
    <source>
        <dbReference type="EMBL" id="EYF04674.1"/>
    </source>
</evidence>
<dbReference type="PROSITE" id="PS50801">
    <property type="entry name" value="STAS"/>
    <property type="match status" value="1"/>
</dbReference>
<dbReference type="InterPro" id="IPR051932">
    <property type="entry name" value="Bact_StressResp_Reg"/>
</dbReference>
<dbReference type="SUPFAM" id="SSF55785">
    <property type="entry name" value="PYP-like sensor domain (PAS domain)"/>
    <property type="match status" value="2"/>
</dbReference>
<dbReference type="InterPro" id="IPR000700">
    <property type="entry name" value="PAS-assoc_C"/>
</dbReference>
<dbReference type="Proteomes" id="UP000019678">
    <property type="component" value="Unassembled WGS sequence"/>
</dbReference>
<name>A0A017T638_9BACT</name>
<dbReference type="InterPro" id="IPR002645">
    <property type="entry name" value="STAS_dom"/>
</dbReference>
<dbReference type="Gene3D" id="3.30.450.20">
    <property type="entry name" value="PAS domain"/>
    <property type="match status" value="2"/>
</dbReference>
<evidence type="ECO:0000259" key="4">
    <source>
        <dbReference type="PROSITE" id="PS50113"/>
    </source>
</evidence>
<evidence type="ECO:0000259" key="5">
    <source>
        <dbReference type="PROSITE" id="PS50801"/>
    </source>
</evidence>
<dbReference type="STRING" id="1192034.CAP_4350"/>
<feature type="coiled-coil region" evidence="2">
    <location>
        <begin position="158"/>
        <end position="188"/>
    </location>
</feature>
<feature type="domain" description="PAS" evidence="3">
    <location>
        <begin position="45"/>
        <end position="115"/>
    </location>
</feature>
<comment type="caution">
    <text evidence="6">The sequence shown here is derived from an EMBL/GenBank/DDBJ whole genome shotgun (WGS) entry which is preliminary data.</text>
</comment>
<dbReference type="InterPro" id="IPR035965">
    <property type="entry name" value="PAS-like_dom_sf"/>
</dbReference>
<evidence type="ECO:0000259" key="3">
    <source>
        <dbReference type="PROSITE" id="PS50112"/>
    </source>
</evidence>
<evidence type="ECO:0000256" key="2">
    <source>
        <dbReference type="SAM" id="Coils"/>
    </source>
</evidence>
<dbReference type="PANTHER" id="PTHR33745:SF3">
    <property type="entry name" value="RSBT CO-ANTAGONIST PROTEIN RSBRC"/>
    <property type="match status" value="1"/>
</dbReference>